<organism evidence="2 3">
    <name type="scientific">Agaricus bisporus var. burnettii (strain JB137-S8 / ATCC MYA-4627 / FGSC 10392)</name>
    <name type="common">White button mushroom</name>
    <dbReference type="NCBI Taxonomy" id="597362"/>
    <lineage>
        <taxon>Eukaryota</taxon>
        <taxon>Fungi</taxon>
        <taxon>Dikarya</taxon>
        <taxon>Basidiomycota</taxon>
        <taxon>Agaricomycotina</taxon>
        <taxon>Agaricomycetes</taxon>
        <taxon>Agaricomycetidae</taxon>
        <taxon>Agaricales</taxon>
        <taxon>Agaricineae</taxon>
        <taxon>Agaricaceae</taxon>
        <taxon>Agaricus</taxon>
    </lineage>
</organism>
<dbReference type="CDD" id="cd23714">
    <property type="entry name" value="beta-trefoil_Ricin_MtaL"/>
    <property type="match status" value="1"/>
</dbReference>
<gene>
    <name evidence="2" type="ORF">AGABI1DRAFT_114860</name>
</gene>
<dbReference type="GeneID" id="18824497"/>
<name>K5XSS1_AGABU</name>
<feature type="chain" id="PRO_5003886635" description="Ricin B lectin domain-containing protein" evidence="1">
    <location>
        <begin position="18"/>
        <end position="163"/>
    </location>
</feature>
<feature type="signal peptide" evidence="1">
    <location>
        <begin position="1"/>
        <end position="17"/>
    </location>
</feature>
<evidence type="ECO:0000256" key="1">
    <source>
        <dbReference type="SAM" id="SignalP"/>
    </source>
</evidence>
<dbReference type="OMA" id="YRIFNGE"/>
<protein>
    <recommendedName>
        <fullName evidence="4">Ricin B lectin domain-containing protein</fullName>
    </recommendedName>
</protein>
<dbReference type="EMBL" id="JH971393">
    <property type="protein sequence ID" value="EKM78015.1"/>
    <property type="molecule type" value="Genomic_DNA"/>
</dbReference>
<keyword evidence="3" id="KW-1185">Reference proteome</keyword>
<evidence type="ECO:0008006" key="4">
    <source>
        <dbReference type="Google" id="ProtNLM"/>
    </source>
</evidence>
<keyword evidence="1" id="KW-0732">Signal</keyword>
<dbReference type="Proteomes" id="UP000008493">
    <property type="component" value="Unassembled WGS sequence"/>
</dbReference>
<proteinExistence type="predicted"/>
<dbReference type="AlphaFoldDB" id="K5XSS1"/>
<dbReference type="RefSeq" id="XP_007331380.1">
    <property type="nucleotide sequence ID" value="XM_007331318.1"/>
</dbReference>
<sequence length="163" mass="18059">MLFPSFIFSAFSIVTFGAIFAQAQTLAAGRYRIFNGEQSARSYPPARQGTRTYITMSNQFASIWERWDVSSDGNGGYLIHSTGTDAIAYADPTLNAEVQAALDGQTTWFIENKGNNGQDDLYAIKVPFQDLLWTNTPRNIGDNYITLKGSDGSAEQRFVFQSV</sequence>
<reference evidence="3" key="1">
    <citation type="journal article" date="2012" name="Proc. Natl. Acad. Sci. U.S.A.">
        <title>Genome sequence of the button mushroom Agaricus bisporus reveals mechanisms governing adaptation to a humic-rich ecological niche.</title>
        <authorList>
            <person name="Morin E."/>
            <person name="Kohler A."/>
            <person name="Baker A.R."/>
            <person name="Foulongne-Oriol M."/>
            <person name="Lombard V."/>
            <person name="Nagy L.G."/>
            <person name="Ohm R.A."/>
            <person name="Patyshakuliyeva A."/>
            <person name="Brun A."/>
            <person name="Aerts A.L."/>
            <person name="Bailey A.M."/>
            <person name="Billette C."/>
            <person name="Coutinho P.M."/>
            <person name="Deakin G."/>
            <person name="Doddapaneni H."/>
            <person name="Floudas D."/>
            <person name="Grimwood J."/>
            <person name="Hilden K."/>
            <person name="Kuees U."/>
            <person name="LaButti K.M."/>
            <person name="Lapidus A."/>
            <person name="Lindquist E.A."/>
            <person name="Lucas S.M."/>
            <person name="Murat C."/>
            <person name="Riley R.W."/>
            <person name="Salamov A.A."/>
            <person name="Schmutz J."/>
            <person name="Subramanian V."/>
            <person name="Woesten H.A.B."/>
            <person name="Xu J."/>
            <person name="Eastwood D.C."/>
            <person name="Foster G.D."/>
            <person name="Sonnenberg A.S."/>
            <person name="Cullen D."/>
            <person name="de Vries R.P."/>
            <person name="Lundell T."/>
            <person name="Hibbett D.S."/>
            <person name="Henrissat B."/>
            <person name="Burton K.S."/>
            <person name="Kerrigan R.W."/>
            <person name="Challen M.P."/>
            <person name="Grigoriev I.V."/>
            <person name="Martin F."/>
        </authorList>
    </citation>
    <scope>NUCLEOTIDE SEQUENCE [LARGE SCALE GENOMIC DNA]</scope>
    <source>
        <strain evidence="3">JB137-S8 / ATCC MYA-4627 / FGSC 10392</strain>
    </source>
</reference>
<dbReference type="InParanoid" id="K5XSS1"/>
<evidence type="ECO:0000313" key="3">
    <source>
        <dbReference type="Proteomes" id="UP000008493"/>
    </source>
</evidence>
<dbReference type="Gene3D" id="2.80.10.50">
    <property type="match status" value="1"/>
</dbReference>
<dbReference type="KEGG" id="abp:AGABI1DRAFT114860"/>
<dbReference type="OrthoDB" id="2923660at2759"/>
<evidence type="ECO:0000313" key="2">
    <source>
        <dbReference type="EMBL" id="EKM78015.1"/>
    </source>
</evidence>
<dbReference type="HOGENOM" id="CLU_1643204_0_0_1"/>
<accession>K5XSS1</accession>